<keyword evidence="1" id="KW-1133">Transmembrane helix</keyword>
<sequence>MLKSSLFKPWVAWLGLATIPFWLIGQSELIATVIPTTPIWKLTSIGFIIWEIWLIVIGVFLLNISTKRIALTS</sequence>
<evidence type="ECO:0000256" key="1">
    <source>
        <dbReference type="SAM" id="Phobius"/>
    </source>
</evidence>
<protein>
    <submittedName>
        <fullName evidence="2">Uncharacterized protein</fullName>
    </submittedName>
</protein>
<keyword evidence="1" id="KW-0472">Membrane</keyword>
<accession>A0ABR8F299</accession>
<keyword evidence="1" id="KW-0812">Transmembrane</keyword>
<gene>
    <name evidence="2" type="ORF">H6G95_26190</name>
</gene>
<proteinExistence type="predicted"/>
<reference evidence="2 3" key="1">
    <citation type="journal article" date="2020" name="ISME J.">
        <title>Comparative genomics reveals insights into cyanobacterial evolution and habitat adaptation.</title>
        <authorList>
            <person name="Chen M.Y."/>
            <person name="Teng W.K."/>
            <person name="Zhao L."/>
            <person name="Hu C.X."/>
            <person name="Zhou Y.K."/>
            <person name="Han B.P."/>
            <person name="Song L.R."/>
            <person name="Shu W.S."/>
        </authorList>
    </citation>
    <scope>NUCLEOTIDE SEQUENCE [LARGE SCALE GENOMIC DNA]</scope>
    <source>
        <strain evidence="2 3">FACHB-391</strain>
    </source>
</reference>
<keyword evidence="3" id="KW-1185">Reference proteome</keyword>
<comment type="caution">
    <text evidence="2">The sequence shown here is derived from an EMBL/GenBank/DDBJ whole genome shotgun (WGS) entry which is preliminary data.</text>
</comment>
<organism evidence="2 3">
    <name type="scientific">Nostoc linckia FACHB-391</name>
    <dbReference type="NCBI Taxonomy" id="2692906"/>
    <lineage>
        <taxon>Bacteria</taxon>
        <taxon>Bacillati</taxon>
        <taxon>Cyanobacteriota</taxon>
        <taxon>Cyanophyceae</taxon>
        <taxon>Nostocales</taxon>
        <taxon>Nostocaceae</taxon>
        <taxon>Nostoc</taxon>
    </lineage>
</organism>
<feature type="transmembrane region" description="Helical" evidence="1">
    <location>
        <begin position="45"/>
        <end position="64"/>
    </location>
</feature>
<dbReference type="Proteomes" id="UP000604661">
    <property type="component" value="Unassembled WGS sequence"/>
</dbReference>
<dbReference type="EMBL" id="JACJTE010000040">
    <property type="protein sequence ID" value="MBD2564030.1"/>
    <property type="molecule type" value="Genomic_DNA"/>
</dbReference>
<evidence type="ECO:0000313" key="2">
    <source>
        <dbReference type="EMBL" id="MBD2564030.1"/>
    </source>
</evidence>
<dbReference type="RefSeq" id="WP_190894936.1">
    <property type="nucleotide sequence ID" value="NZ_JACJTE010000040.1"/>
</dbReference>
<name>A0ABR8F299_NOSLI</name>
<evidence type="ECO:0000313" key="3">
    <source>
        <dbReference type="Proteomes" id="UP000604661"/>
    </source>
</evidence>
<feature type="transmembrane region" description="Helical" evidence="1">
    <location>
        <begin position="7"/>
        <end position="25"/>
    </location>
</feature>